<dbReference type="Pfam" id="PF07686">
    <property type="entry name" value="V-set"/>
    <property type="match status" value="2"/>
</dbReference>
<evidence type="ECO:0000313" key="8">
    <source>
        <dbReference type="EMBL" id="KAF7689235.1"/>
    </source>
</evidence>
<protein>
    <submittedName>
        <fullName evidence="8">Uncharacterized protein</fullName>
    </submittedName>
</protein>
<feature type="domain" description="Immunoglobulin V-set" evidence="6">
    <location>
        <begin position="135"/>
        <end position="206"/>
    </location>
</feature>
<dbReference type="EMBL" id="JABFDY010000024">
    <property type="protein sequence ID" value="KAF7689235.1"/>
    <property type="molecule type" value="Genomic_DNA"/>
</dbReference>
<dbReference type="InterPro" id="IPR013106">
    <property type="entry name" value="Ig_V-set"/>
</dbReference>
<dbReference type="CDD" id="cd05716">
    <property type="entry name" value="IgV_pIgR_like"/>
    <property type="match status" value="2"/>
</dbReference>
<keyword evidence="4" id="KW-1133">Transmembrane helix</keyword>
<organism evidence="8 9">
    <name type="scientific">Silurus meridionalis</name>
    <name type="common">Southern catfish</name>
    <name type="synonym">Silurus soldatovi meridionalis</name>
    <dbReference type="NCBI Taxonomy" id="175797"/>
    <lineage>
        <taxon>Eukaryota</taxon>
        <taxon>Metazoa</taxon>
        <taxon>Chordata</taxon>
        <taxon>Craniata</taxon>
        <taxon>Vertebrata</taxon>
        <taxon>Euteleostomi</taxon>
        <taxon>Actinopterygii</taxon>
        <taxon>Neopterygii</taxon>
        <taxon>Teleostei</taxon>
        <taxon>Ostariophysi</taxon>
        <taxon>Siluriformes</taxon>
        <taxon>Siluridae</taxon>
        <taxon>Silurus</taxon>
    </lineage>
</organism>
<dbReference type="InterPro" id="IPR013783">
    <property type="entry name" value="Ig-like_fold"/>
</dbReference>
<comment type="caution">
    <text evidence="8">The sequence shown here is derived from an EMBL/GenBank/DDBJ whole genome shotgun (WGS) entry which is preliminary data.</text>
</comment>
<dbReference type="InterPro" id="IPR050671">
    <property type="entry name" value="CD300_family_receptors"/>
</dbReference>
<feature type="domain" description="Immunoglobulin" evidence="7">
    <location>
        <begin position="19"/>
        <end position="118"/>
    </location>
</feature>
<dbReference type="InterPro" id="IPR003599">
    <property type="entry name" value="Ig_sub"/>
</dbReference>
<dbReference type="PANTHER" id="PTHR11860">
    <property type="entry name" value="POLYMERIC-IMMUNOGLOBULIN RECEPTOR"/>
    <property type="match status" value="1"/>
</dbReference>
<feature type="domain" description="Immunoglobulin V-set" evidence="6">
    <location>
        <begin position="29"/>
        <end position="100"/>
    </location>
</feature>
<keyword evidence="5" id="KW-0732">Signal</keyword>
<keyword evidence="2 4" id="KW-0812">Transmembrane</keyword>
<dbReference type="SUPFAM" id="SSF48726">
    <property type="entry name" value="Immunoglobulin"/>
    <property type="match status" value="2"/>
</dbReference>
<evidence type="ECO:0000259" key="7">
    <source>
        <dbReference type="SMART" id="SM00409"/>
    </source>
</evidence>
<reference evidence="8" key="1">
    <citation type="submission" date="2020-08" db="EMBL/GenBank/DDBJ databases">
        <title>Chromosome-level assembly of Southern catfish (Silurus meridionalis) provides insights into visual adaptation to the nocturnal and benthic lifestyles.</title>
        <authorList>
            <person name="Zhang Y."/>
            <person name="Wang D."/>
            <person name="Peng Z."/>
        </authorList>
    </citation>
    <scope>NUCLEOTIDE SEQUENCE</scope>
    <source>
        <strain evidence="8">SWU-2019-XX</strain>
        <tissue evidence="8">Muscle</tissue>
    </source>
</reference>
<dbReference type="SMART" id="SM00406">
    <property type="entry name" value="IGv"/>
    <property type="match status" value="2"/>
</dbReference>
<feature type="chain" id="PRO_5035874686" evidence="5">
    <location>
        <begin position="19"/>
        <end position="365"/>
    </location>
</feature>
<accession>A0A8T0ACW2</accession>
<gene>
    <name evidence="8" type="ORF">HF521_012588</name>
</gene>
<dbReference type="GO" id="GO:0004888">
    <property type="term" value="F:transmembrane signaling receptor activity"/>
    <property type="evidence" value="ECO:0007669"/>
    <property type="project" value="TreeGrafter"/>
</dbReference>
<evidence type="ECO:0000256" key="1">
    <source>
        <dbReference type="ARBA" id="ARBA00004370"/>
    </source>
</evidence>
<evidence type="ECO:0000256" key="5">
    <source>
        <dbReference type="SAM" id="SignalP"/>
    </source>
</evidence>
<evidence type="ECO:0000259" key="6">
    <source>
        <dbReference type="SMART" id="SM00406"/>
    </source>
</evidence>
<keyword evidence="9" id="KW-1185">Reference proteome</keyword>
<dbReference type="PANTHER" id="PTHR11860:SF118">
    <property type="entry name" value="CMRF35-LIKE MOLECULE 3-RELATED"/>
    <property type="match status" value="1"/>
</dbReference>
<evidence type="ECO:0000313" key="9">
    <source>
        <dbReference type="Proteomes" id="UP000606274"/>
    </source>
</evidence>
<dbReference type="Proteomes" id="UP000606274">
    <property type="component" value="Unassembled WGS sequence"/>
</dbReference>
<name>A0A8T0ACW2_SILME</name>
<comment type="subcellular location">
    <subcellularLocation>
        <location evidence="1">Membrane</location>
    </subcellularLocation>
</comment>
<dbReference type="AlphaFoldDB" id="A0A8T0ACW2"/>
<evidence type="ECO:0000256" key="3">
    <source>
        <dbReference type="ARBA" id="ARBA00023136"/>
    </source>
</evidence>
<dbReference type="SMART" id="SM00409">
    <property type="entry name" value="IG"/>
    <property type="match status" value="2"/>
</dbReference>
<evidence type="ECO:0000256" key="2">
    <source>
        <dbReference type="ARBA" id="ARBA00022692"/>
    </source>
</evidence>
<feature type="transmembrane region" description="Helical" evidence="4">
    <location>
        <begin position="263"/>
        <end position="286"/>
    </location>
</feature>
<evidence type="ECO:0000256" key="4">
    <source>
        <dbReference type="SAM" id="Phobius"/>
    </source>
</evidence>
<feature type="domain" description="Immunoglobulin" evidence="7">
    <location>
        <begin position="125"/>
        <end position="222"/>
    </location>
</feature>
<dbReference type="InterPro" id="IPR036179">
    <property type="entry name" value="Ig-like_dom_sf"/>
</dbReference>
<dbReference type="GO" id="GO:0005886">
    <property type="term" value="C:plasma membrane"/>
    <property type="evidence" value="ECO:0007669"/>
    <property type="project" value="TreeGrafter"/>
</dbReference>
<keyword evidence="3 4" id="KW-0472">Membrane</keyword>
<feature type="signal peptide" evidence="5">
    <location>
        <begin position="1"/>
        <end position="18"/>
    </location>
</feature>
<proteinExistence type="predicted"/>
<sequence>MKILLVFSFCWIIAGSDAVTTVTGYRGRSVQIECRYEPGYEEYKKYLCRGECSWKHVLIYSGSSAEDTRFSLYDNTTAKIFTITITDLRAEDEDTYWCGIERTFPIPGIYTELRLLVKLAGSDAVTTVTEYRGRSVQIKCHYEPGYEEYKKYLCRGDCSWKHVLIYSGSSAEDNRFSLYDDTTAKIFTITITDLRAEDNDTYWCGIERTGKDIYTELQLLVKLDVLASSTVTQSTHTTYSATTHFTSPSVHPETPPATNVPGLVTYFLISTGAVVFIFVVIIAIYCKRRCQESISRTSLQLTSDVYENEQNFISLQARVNIKLPESVCKTPDPTTSQSESIYQNLSITDDQSDSVYQNLTVTNSK</sequence>
<dbReference type="Gene3D" id="2.60.40.10">
    <property type="entry name" value="Immunoglobulins"/>
    <property type="match status" value="2"/>
</dbReference>